<dbReference type="InterPro" id="IPR032466">
    <property type="entry name" value="Metal_Hydrolase"/>
</dbReference>
<dbReference type="PANTHER" id="PTHR43135:SF3">
    <property type="entry name" value="ALPHA-D-RIBOSE 1-METHYLPHOSPHONATE 5-TRIPHOSPHATE DIPHOSPHATASE"/>
    <property type="match status" value="1"/>
</dbReference>
<dbReference type="eggNOG" id="COG1228">
    <property type="taxonomic scope" value="Bacteria"/>
</dbReference>
<evidence type="ECO:0000259" key="1">
    <source>
        <dbReference type="Pfam" id="PF01979"/>
    </source>
</evidence>
<dbReference type="GO" id="GO:0016810">
    <property type="term" value="F:hydrolase activity, acting on carbon-nitrogen (but not peptide) bonds"/>
    <property type="evidence" value="ECO:0007669"/>
    <property type="project" value="InterPro"/>
</dbReference>
<dbReference type="OrthoDB" id="9797498at2"/>
<dbReference type="SUPFAM" id="SSF51556">
    <property type="entry name" value="Metallo-dependent hydrolases"/>
    <property type="match status" value="1"/>
</dbReference>
<dbReference type="InterPro" id="IPR011059">
    <property type="entry name" value="Metal-dep_hydrolase_composite"/>
</dbReference>
<keyword evidence="2" id="KW-0378">Hydrolase</keyword>
<dbReference type="Gene3D" id="3.20.20.140">
    <property type="entry name" value="Metal-dependent hydrolases"/>
    <property type="match status" value="2"/>
</dbReference>
<dbReference type="HOGENOM" id="CLU_023620_4_2_0"/>
<evidence type="ECO:0000313" key="2">
    <source>
        <dbReference type="EMBL" id="ABJ88249.1"/>
    </source>
</evidence>
<dbReference type="InParanoid" id="Q01Q21"/>
<sequence precursor="true">MKQTFLAILIAGAALAQGRFQPGLKPFLATESPVIALTHVRVIDGTGATAREDQTVIVDHGKIAAIGPASSTPAPAGAQVMDLAGHTVIPGIVGMHEHLYYPGGGGVPMYPEMAYSFPRLYLAAGVTTARTAGSVEPFTDLSVKKMIDEGRMPGPSLYITGPYLEGKGTSAPQMHELTGPDDAVKMVNYWADQGATSFKAYMYITHAELKAAVDAAHARGIKVTGHLCSIGFREAAAIGIDNLEHGLLADTEFHPGKQPDVCPPNTRNEVARLDLNTAPVKAMIADLVSHSVAITSTLAVFEAFDGDRPPVEQRFLDAVSPEAAVGYLTARSRARGGADSPALAALKKELEFEYAFVKAGGLLMAGADPTGNGGALAGFADQRNIELLVEGGFTPLEAIRIATANGAKFLGQLDRIGTIAPGKQADLVLITGNPATRIADIRNVKLVFREGAAYDPAKLLESVRGQAGLR</sequence>
<dbReference type="SUPFAM" id="SSF51338">
    <property type="entry name" value="Composite domain of metallo-dependent hydrolases"/>
    <property type="match status" value="1"/>
</dbReference>
<feature type="domain" description="Amidohydrolase-related" evidence="1">
    <location>
        <begin position="87"/>
        <end position="451"/>
    </location>
</feature>
<dbReference type="Pfam" id="PF01979">
    <property type="entry name" value="Amidohydro_1"/>
    <property type="match status" value="1"/>
</dbReference>
<proteinExistence type="predicted"/>
<dbReference type="FunCoup" id="Q01Q21">
    <property type="interactions" value="13"/>
</dbReference>
<reference evidence="2" key="1">
    <citation type="submission" date="2006-10" db="EMBL/GenBank/DDBJ databases">
        <title>Complete sequence of Solibacter usitatus Ellin6076.</title>
        <authorList>
            <consortium name="US DOE Joint Genome Institute"/>
            <person name="Copeland A."/>
            <person name="Lucas S."/>
            <person name="Lapidus A."/>
            <person name="Barry K."/>
            <person name="Detter J.C."/>
            <person name="Glavina del Rio T."/>
            <person name="Hammon N."/>
            <person name="Israni S."/>
            <person name="Dalin E."/>
            <person name="Tice H."/>
            <person name="Pitluck S."/>
            <person name="Thompson L.S."/>
            <person name="Brettin T."/>
            <person name="Bruce D."/>
            <person name="Han C."/>
            <person name="Tapia R."/>
            <person name="Gilna P."/>
            <person name="Schmutz J."/>
            <person name="Larimer F."/>
            <person name="Land M."/>
            <person name="Hauser L."/>
            <person name="Kyrpides N."/>
            <person name="Mikhailova N."/>
            <person name="Janssen P.H."/>
            <person name="Kuske C.R."/>
            <person name="Richardson P."/>
        </authorList>
    </citation>
    <scope>NUCLEOTIDE SEQUENCE</scope>
    <source>
        <strain evidence="2">Ellin6076</strain>
    </source>
</reference>
<dbReference type="InterPro" id="IPR051781">
    <property type="entry name" value="Metallo-dep_Hydrolase"/>
</dbReference>
<dbReference type="Gene3D" id="2.30.40.10">
    <property type="entry name" value="Urease, subunit C, domain 1"/>
    <property type="match status" value="2"/>
</dbReference>
<accession>Q01Q21</accession>
<organism evidence="2">
    <name type="scientific">Solibacter usitatus (strain Ellin6076)</name>
    <dbReference type="NCBI Taxonomy" id="234267"/>
    <lineage>
        <taxon>Bacteria</taxon>
        <taxon>Pseudomonadati</taxon>
        <taxon>Acidobacteriota</taxon>
        <taxon>Terriglobia</taxon>
        <taxon>Bryobacterales</taxon>
        <taxon>Solibacteraceae</taxon>
        <taxon>Candidatus Solibacter</taxon>
    </lineage>
</organism>
<dbReference type="EMBL" id="CP000473">
    <property type="protein sequence ID" value="ABJ88249.1"/>
    <property type="molecule type" value="Genomic_DNA"/>
</dbReference>
<dbReference type="KEGG" id="sus:Acid_7338"/>
<name>Q01Q21_SOLUE</name>
<dbReference type="STRING" id="234267.Acid_7338"/>
<dbReference type="AlphaFoldDB" id="Q01Q21"/>
<gene>
    <name evidence="2" type="ordered locus">Acid_7338</name>
</gene>
<dbReference type="PANTHER" id="PTHR43135">
    <property type="entry name" value="ALPHA-D-RIBOSE 1-METHYLPHOSPHONATE 5-TRIPHOSPHATE DIPHOSPHATASE"/>
    <property type="match status" value="1"/>
</dbReference>
<dbReference type="InterPro" id="IPR006680">
    <property type="entry name" value="Amidohydro-rel"/>
</dbReference>
<protein>
    <submittedName>
        <fullName evidence="2">Amidohydrolase</fullName>
    </submittedName>
</protein>